<comment type="caution">
    <text evidence="2">The sequence shown here is derived from an EMBL/GenBank/DDBJ whole genome shotgun (WGS) entry which is preliminary data.</text>
</comment>
<reference evidence="2 3" key="1">
    <citation type="journal article" date="2018" name="ACS Chem. Biol.">
        <title>Ketoreductase domain dysfunction expands chemodiversity: malyngamide biosynthesis in the cyanobacterium Okeania hirsuta.</title>
        <authorList>
            <person name="Moss N.A."/>
            <person name="Leao T."/>
            <person name="Rankin M."/>
            <person name="McCullough T.M."/>
            <person name="Qu P."/>
            <person name="Korobeynikov A."/>
            <person name="Smith J.L."/>
            <person name="Gerwick L."/>
            <person name="Gerwick W.H."/>
        </authorList>
    </citation>
    <scope>NUCLEOTIDE SEQUENCE [LARGE SCALE GENOMIC DNA]</scope>
    <source>
        <strain evidence="2 3">PAB10Feb10-1</strain>
    </source>
</reference>
<name>A0A3N6N5V1_9CYAN</name>
<dbReference type="OrthoDB" id="443039at2"/>
<keyword evidence="1" id="KW-0812">Transmembrane</keyword>
<organism evidence="2 3">
    <name type="scientific">Okeania hirsuta</name>
    <dbReference type="NCBI Taxonomy" id="1458930"/>
    <lineage>
        <taxon>Bacteria</taxon>
        <taxon>Bacillati</taxon>
        <taxon>Cyanobacteriota</taxon>
        <taxon>Cyanophyceae</taxon>
        <taxon>Oscillatoriophycideae</taxon>
        <taxon>Oscillatoriales</taxon>
        <taxon>Microcoleaceae</taxon>
        <taxon>Okeania</taxon>
    </lineage>
</organism>
<sequence length="78" mass="9473">MTGEWIVTTFSDRNYLEKFYREAKGWLGLKEYQVRDQTSRMRHFILVFVAYTFILYQQLMGGLRKRYSRATLTNFTET</sequence>
<accession>A0A3N6N5V1</accession>
<evidence type="ECO:0000256" key="1">
    <source>
        <dbReference type="SAM" id="Phobius"/>
    </source>
</evidence>
<dbReference type="RefSeq" id="WP_124147718.1">
    <property type="nucleotide sequence ID" value="NZ_CAWOKI010000307.1"/>
</dbReference>
<gene>
    <name evidence="2" type="ORF">D5R40_35010</name>
</gene>
<dbReference type="AlphaFoldDB" id="A0A3N6N5V1"/>
<evidence type="ECO:0008006" key="4">
    <source>
        <dbReference type="Google" id="ProtNLM"/>
    </source>
</evidence>
<feature type="transmembrane region" description="Helical" evidence="1">
    <location>
        <begin position="41"/>
        <end position="59"/>
    </location>
</feature>
<dbReference type="Proteomes" id="UP000269154">
    <property type="component" value="Unassembled WGS sequence"/>
</dbReference>
<evidence type="ECO:0000313" key="3">
    <source>
        <dbReference type="Proteomes" id="UP000269154"/>
    </source>
</evidence>
<keyword evidence="3" id="KW-1185">Reference proteome</keyword>
<dbReference type="EMBL" id="RCBY01000689">
    <property type="protein sequence ID" value="RQH11389.1"/>
    <property type="molecule type" value="Genomic_DNA"/>
</dbReference>
<evidence type="ECO:0000313" key="2">
    <source>
        <dbReference type="EMBL" id="RQH11389.1"/>
    </source>
</evidence>
<proteinExistence type="predicted"/>
<keyword evidence="1" id="KW-1133">Transmembrane helix</keyword>
<protein>
    <recommendedName>
        <fullName evidence="4">Transposase IS4-like domain-containing protein</fullName>
    </recommendedName>
</protein>
<keyword evidence="1" id="KW-0472">Membrane</keyword>